<evidence type="ECO:0000256" key="1">
    <source>
        <dbReference type="SAM" id="MobiDB-lite"/>
    </source>
</evidence>
<dbReference type="InParanoid" id="A0A0C3F4Q6"/>
<dbReference type="HOGENOM" id="CLU_2360495_0_0_1"/>
<sequence length="96" mass="10796">MNEADHEDLKMPLKTLPSDHTSQQPLTRDWLIIIPWWPRDLVPSQSLQFSTTSPSQNRANAGLWMRTHLIIVKSIKNTGSMPGEKEVVGHVIATLG</sequence>
<evidence type="ECO:0000313" key="3">
    <source>
        <dbReference type="Proteomes" id="UP000054166"/>
    </source>
</evidence>
<protein>
    <submittedName>
        <fullName evidence="2">Uncharacterized protein</fullName>
    </submittedName>
</protein>
<gene>
    <name evidence="2" type="ORF">PILCRDRAFT_686593</name>
</gene>
<reference evidence="3" key="2">
    <citation type="submission" date="2015-01" db="EMBL/GenBank/DDBJ databases">
        <title>Evolutionary Origins and Diversification of the Mycorrhizal Mutualists.</title>
        <authorList>
            <consortium name="DOE Joint Genome Institute"/>
            <consortium name="Mycorrhizal Genomics Consortium"/>
            <person name="Kohler A."/>
            <person name="Kuo A."/>
            <person name="Nagy L.G."/>
            <person name="Floudas D."/>
            <person name="Copeland A."/>
            <person name="Barry K.W."/>
            <person name="Cichocki N."/>
            <person name="Veneault-Fourrey C."/>
            <person name="LaButti K."/>
            <person name="Lindquist E.A."/>
            <person name="Lipzen A."/>
            <person name="Lundell T."/>
            <person name="Morin E."/>
            <person name="Murat C."/>
            <person name="Riley R."/>
            <person name="Ohm R."/>
            <person name="Sun H."/>
            <person name="Tunlid A."/>
            <person name="Henrissat B."/>
            <person name="Grigoriev I.V."/>
            <person name="Hibbett D.S."/>
            <person name="Martin F."/>
        </authorList>
    </citation>
    <scope>NUCLEOTIDE SEQUENCE [LARGE SCALE GENOMIC DNA]</scope>
    <source>
        <strain evidence="3">F 1598</strain>
    </source>
</reference>
<evidence type="ECO:0000313" key="2">
    <source>
        <dbReference type="EMBL" id="KIM75044.1"/>
    </source>
</evidence>
<organism evidence="2 3">
    <name type="scientific">Piloderma croceum (strain F 1598)</name>
    <dbReference type="NCBI Taxonomy" id="765440"/>
    <lineage>
        <taxon>Eukaryota</taxon>
        <taxon>Fungi</taxon>
        <taxon>Dikarya</taxon>
        <taxon>Basidiomycota</taxon>
        <taxon>Agaricomycotina</taxon>
        <taxon>Agaricomycetes</taxon>
        <taxon>Agaricomycetidae</taxon>
        <taxon>Atheliales</taxon>
        <taxon>Atheliaceae</taxon>
        <taxon>Piloderma</taxon>
    </lineage>
</organism>
<feature type="region of interest" description="Disordered" evidence="1">
    <location>
        <begin position="1"/>
        <end position="23"/>
    </location>
</feature>
<name>A0A0C3F4Q6_PILCF</name>
<accession>A0A0C3F4Q6</accession>
<keyword evidence="3" id="KW-1185">Reference proteome</keyword>
<dbReference type="Proteomes" id="UP000054166">
    <property type="component" value="Unassembled WGS sequence"/>
</dbReference>
<dbReference type="AlphaFoldDB" id="A0A0C3F4Q6"/>
<reference evidence="2 3" key="1">
    <citation type="submission" date="2014-04" db="EMBL/GenBank/DDBJ databases">
        <authorList>
            <consortium name="DOE Joint Genome Institute"/>
            <person name="Kuo A."/>
            <person name="Tarkka M."/>
            <person name="Buscot F."/>
            <person name="Kohler A."/>
            <person name="Nagy L.G."/>
            <person name="Floudas D."/>
            <person name="Copeland A."/>
            <person name="Barry K.W."/>
            <person name="Cichocki N."/>
            <person name="Veneault-Fourrey C."/>
            <person name="LaButti K."/>
            <person name="Lindquist E.A."/>
            <person name="Lipzen A."/>
            <person name="Lundell T."/>
            <person name="Morin E."/>
            <person name="Murat C."/>
            <person name="Sun H."/>
            <person name="Tunlid A."/>
            <person name="Henrissat B."/>
            <person name="Grigoriev I.V."/>
            <person name="Hibbett D.S."/>
            <person name="Martin F."/>
            <person name="Nordberg H.P."/>
            <person name="Cantor M.N."/>
            <person name="Hua S.X."/>
        </authorList>
    </citation>
    <scope>NUCLEOTIDE SEQUENCE [LARGE SCALE GENOMIC DNA]</scope>
    <source>
        <strain evidence="2 3">F 1598</strain>
    </source>
</reference>
<dbReference type="EMBL" id="KN833051">
    <property type="protein sequence ID" value="KIM75044.1"/>
    <property type="molecule type" value="Genomic_DNA"/>
</dbReference>
<proteinExistence type="predicted"/>